<dbReference type="EMBL" id="AE001825">
    <property type="protein sequence ID" value="AAF12320.1"/>
    <property type="molecule type" value="Genomic_DNA"/>
</dbReference>
<organism evidence="3 4">
    <name type="scientific">Deinococcus radiodurans (strain ATCC 13939 / DSM 20539 / JCM 16871 / CCUG 27074 / LMG 4051 / NBRC 15346 / NCIMB 9279 / VKM B-1422 / R1)</name>
    <dbReference type="NCBI Taxonomy" id="243230"/>
    <lineage>
        <taxon>Bacteria</taxon>
        <taxon>Thermotogati</taxon>
        <taxon>Deinococcota</taxon>
        <taxon>Deinococci</taxon>
        <taxon>Deinococcales</taxon>
        <taxon>Deinococcaceae</taxon>
        <taxon>Deinococcus</taxon>
    </lineage>
</organism>
<sequence>MIRLLMMLVVLSGVAQAQDLDLSGVNVQWLLSLANDPVTLGVLIFGLVSTVKRDFERRVPPVVWNPWLWRGLALGAGLVVSVLLHLVTGQAALALAGWPGVLVFGLVAGMAAIFGRDGLKTVLSWMAGVRSPTTVVTAPAVVLPTPASPDAPLPAPPPLRPAPEPINPRATVIVERGDDQVVLDTGH</sequence>
<feature type="signal peptide" evidence="2">
    <location>
        <begin position="1"/>
        <end position="17"/>
    </location>
</feature>
<dbReference type="PATRIC" id="fig|243230.17.peg.3005"/>
<dbReference type="PaxDb" id="243230-DR_A0118"/>
<evidence type="ECO:0000256" key="1">
    <source>
        <dbReference type="SAM" id="Phobius"/>
    </source>
</evidence>
<accession>Q9RZ36</accession>
<dbReference type="AlphaFoldDB" id="Q9RZ36"/>
<dbReference type="Proteomes" id="UP000002524">
    <property type="component" value="Chromosome 2"/>
</dbReference>
<dbReference type="PIR" id="H75606">
    <property type="entry name" value="H75606"/>
</dbReference>
<dbReference type="EnsemblBacteria" id="AAF12320">
    <property type="protein sequence ID" value="AAF12320"/>
    <property type="gene ID" value="DR_A0118"/>
</dbReference>
<gene>
    <name evidence="3" type="ordered locus">DR_A0118</name>
</gene>
<feature type="chain" id="PRO_5004332350" evidence="2">
    <location>
        <begin position="18"/>
        <end position="187"/>
    </location>
</feature>
<keyword evidence="2" id="KW-0732">Signal</keyword>
<reference evidence="3 4" key="1">
    <citation type="journal article" date="1999" name="Science">
        <title>Genome sequence of the radioresistant bacterium Deinococcus radiodurans R1.</title>
        <authorList>
            <person name="White O."/>
            <person name="Eisen J.A."/>
            <person name="Heidelberg J.F."/>
            <person name="Hickey E.K."/>
            <person name="Peterson J.D."/>
            <person name="Dodson R.J."/>
            <person name="Haft D.H."/>
            <person name="Gwinn M.L."/>
            <person name="Nelson W.C."/>
            <person name="Richardson D.L."/>
            <person name="Moffat K.S."/>
            <person name="Qin H."/>
            <person name="Jiang L."/>
            <person name="Pamphile W."/>
            <person name="Crosby M."/>
            <person name="Shen M."/>
            <person name="Vamathevan J.J."/>
            <person name="Lam P."/>
            <person name="McDonald L."/>
            <person name="Utterback T."/>
            <person name="Zalewski C."/>
            <person name="Makarova K.S."/>
            <person name="Aravind L."/>
            <person name="Daly M.J."/>
            <person name="Minton K.W."/>
            <person name="Fleischmann R.D."/>
            <person name="Ketchum K.A."/>
            <person name="Nelson K.E."/>
            <person name="Salzberg S."/>
            <person name="Smith H.O."/>
            <person name="Venter J.C."/>
            <person name="Fraser C.M."/>
        </authorList>
    </citation>
    <scope>NUCLEOTIDE SEQUENCE [LARGE SCALE GENOMIC DNA]</scope>
    <source>
        <strain evidence="4">ATCC 13939 / DSM 20539 / JCM 16871 / LMG 4051 / NBRC 15346 / NCIMB 9279 / R1 / VKM B-1422</strain>
    </source>
</reference>
<dbReference type="GeneID" id="69519013"/>
<dbReference type="RefSeq" id="WP_010889377.1">
    <property type="nucleotide sequence ID" value="NC_001264.1"/>
</dbReference>
<feature type="transmembrane region" description="Helical" evidence="1">
    <location>
        <begin position="67"/>
        <end position="87"/>
    </location>
</feature>
<dbReference type="InParanoid" id="Q9RZ36"/>
<feature type="transmembrane region" description="Helical" evidence="1">
    <location>
        <begin position="27"/>
        <end position="47"/>
    </location>
</feature>
<keyword evidence="4" id="KW-1185">Reference proteome</keyword>
<evidence type="ECO:0000313" key="3">
    <source>
        <dbReference type="EMBL" id="AAF12320.1"/>
    </source>
</evidence>
<keyword evidence="1" id="KW-0472">Membrane</keyword>
<proteinExistence type="predicted"/>
<keyword evidence="1" id="KW-1133">Transmembrane helix</keyword>
<dbReference type="HOGENOM" id="CLU_1445472_0_0_0"/>
<dbReference type="KEGG" id="dra:DR_A0118"/>
<evidence type="ECO:0000256" key="2">
    <source>
        <dbReference type="SAM" id="SignalP"/>
    </source>
</evidence>
<protein>
    <submittedName>
        <fullName evidence="3">Uncharacterized protein</fullName>
    </submittedName>
</protein>
<evidence type="ECO:0000313" key="4">
    <source>
        <dbReference type="Proteomes" id="UP000002524"/>
    </source>
</evidence>
<dbReference type="STRING" id="243230.DR_A0118"/>
<dbReference type="OrthoDB" id="74324at2"/>
<feature type="transmembrane region" description="Helical" evidence="1">
    <location>
        <begin position="93"/>
        <end position="114"/>
    </location>
</feature>
<name>Q9RZ36_DEIRA</name>
<keyword evidence="1" id="KW-0812">Transmembrane</keyword>